<evidence type="ECO:0000256" key="5">
    <source>
        <dbReference type="ARBA" id="ARBA00023002"/>
    </source>
</evidence>
<evidence type="ECO:0000256" key="1">
    <source>
        <dbReference type="ARBA" id="ARBA00001971"/>
    </source>
</evidence>
<dbReference type="SUPFAM" id="SSF48264">
    <property type="entry name" value="Cytochrome P450"/>
    <property type="match status" value="2"/>
</dbReference>
<evidence type="ECO:0000256" key="9">
    <source>
        <dbReference type="RuleBase" id="RU000461"/>
    </source>
</evidence>
<keyword evidence="4 8" id="KW-0479">Metal-binding</keyword>
<sequence length="674" mass="76909">MKNLPPTPFSPLSLIGYLCFYKQQPLHRTLSQIASRYGPILLLQFGCKRVLLVSSSLAAEELFAKNDKVFAYRPKLITGKEFGCNYTGLASAPHGAHWRHLRRVSSLEILPFHRLPGQDGSIADEVKLLLGRLFHTEKEIVEMKSVFLDLVFDMMMKMFAGKRGDGRKSTTTSASILEWAFSLLLNHPEILHKAQSEIDNHVGNNRFLEESDIEHLPYLRCIVKETLRLYPSAPLLVPHESSKDCKIGGYLVPKETMLMVNVWDIQNDPNIWAEPTKFSPERFREIVDERDGFKLMPFGYGRRSCPGKHMAVRVITFTLGSLIHCFKWERISEEMVNLTEQTGLALLKAQPLMAKCSARRTMMAVKALEANMKLVFQELTLNLLMRMISGKRYFGGDIPEVLEEGKRFRKILDETFLLAGSFNLGDYFIRMDNTFFVQSCQFIFKIVSFLKFSQVLLSAASETSSGTMEWALSLMLNNPQILEKAQNEIDIRMGKGRLIKESDISDFPYLRSIINETIRLYPGVPLLVPHESSEDCVVGCYHIPHGTILLVNQWAIHHDPKLWNDLEIFNPERFESLQGTRDDFKLMPFGSRRRIYPGEGLAFRVIGLTLGLLIQCFDWEQISEDKVDMTECPGLTMPKAKLLLAKCRPPAVMKNILSLLDYGSWIRTITAKNV</sequence>
<dbReference type="GO" id="GO:0005506">
    <property type="term" value="F:iron ion binding"/>
    <property type="evidence" value="ECO:0007669"/>
    <property type="project" value="InterPro"/>
</dbReference>
<organism evidence="10">
    <name type="scientific">Tanacetum cinerariifolium</name>
    <name type="common">Dalmatian daisy</name>
    <name type="synonym">Chrysanthemum cinerariifolium</name>
    <dbReference type="NCBI Taxonomy" id="118510"/>
    <lineage>
        <taxon>Eukaryota</taxon>
        <taxon>Viridiplantae</taxon>
        <taxon>Streptophyta</taxon>
        <taxon>Embryophyta</taxon>
        <taxon>Tracheophyta</taxon>
        <taxon>Spermatophyta</taxon>
        <taxon>Magnoliopsida</taxon>
        <taxon>eudicotyledons</taxon>
        <taxon>Gunneridae</taxon>
        <taxon>Pentapetalae</taxon>
        <taxon>asterids</taxon>
        <taxon>campanulids</taxon>
        <taxon>Asterales</taxon>
        <taxon>Asteraceae</taxon>
        <taxon>Asteroideae</taxon>
        <taxon>Anthemideae</taxon>
        <taxon>Anthemidinae</taxon>
        <taxon>Tanacetum</taxon>
    </lineage>
</organism>
<evidence type="ECO:0000256" key="8">
    <source>
        <dbReference type="PIRSR" id="PIRSR602401-1"/>
    </source>
</evidence>
<dbReference type="PRINTS" id="PR00463">
    <property type="entry name" value="EP450I"/>
</dbReference>
<dbReference type="InterPro" id="IPR036396">
    <property type="entry name" value="Cyt_P450_sf"/>
</dbReference>
<dbReference type="GO" id="GO:0020037">
    <property type="term" value="F:heme binding"/>
    <property type="evidence" value="ECO:0007669"/>
    <property type="project" value="InterPro"/>
</dbReference>
<keyword evidence="6 8" id="KW-0408">Iron</keyword>
<dbReference type="GO" id="GO:0004497">
    <property type="term" value="F:monooxygenase activity"/>
    <property type="evidence" value="ECO:0007669"/>
    <property type="project" value="UniProtKB-KW"/>
</dbReference>
<dbReference type="PRINTS" id="PR00385">
    <property type="entry name" value="P450"/>
</dbReference>
<evidence type="ECO:0000256" key="2">
    <source>
        <dbReference type="ARBA" id="ARBA00010617"/>
    </source>
</evidence>
<dbReference type="UniPathway" id="UPA00213"/>
<evidence type="ECO:0000313" key="10">
    <source>
        <dbReference type="EMBL" id="GEU42543.1"/>
    </source>
</evidence>
<evidence type="ECO:0000256" key="4">
    <source>
        <dbReference type="ARBA" id="ARBA00022723"/>
    </source>
</evidence>
<dbReference type="InterPro" id="IPR017972">
    <property type="entry name" value="Cyt_P450_CS"/>
</dbReference>
<evidence type="ECO:0000256" key="6">
    <source>
        <dbReference type="ARBA" id="ARBA00023004"/>
    </source>
</evidence>
<evidence type="ECO:0000256" key="3">
    <source>
        <dbReference type="ARBA" id="ARBA00022617"/>
    </source>
</evidence>
<keyword evidence="3 8" id="KW-0349">Heme</keyword>
<accession>A0A6L2JZS0</accession>
<dbReference type="GO" id="GO:0016114">
    <property type="term" value="P:terpenoid biosynthetic process"/>
    <property type="evidence" value="ECO:0007669"/>
    <property type="project" value="UniProtKB-UniPathway"/>
</dbReference>
<gene>
    <name evidence="10" type="ORF">Tci_014521</name>
</gene>
<dbReference type="FunFam" id="1.10.630.10:FF:000126">
    <property type="entry name" value="Predicted protein"/>
    <property type="match status" value="2"/>
</dbReference>
<dbReference type="InterPro" id="IPR050651">
    <property type="entry name" value="Plant_Cytochrome_P450_Monoox"/>
</dbReference>
<dbReference type="GO" id="GO:0016705">
    <property type="term" value="F:oxidoreductase activity, acting on paired donors, with incorporation or reduction of molecular oxygen"/>
    <property type="evidence" value="ECO:0007669"/>
    <property type="project" value="InterPro"/>
</dbReference>
<dbReference type="PANTHER" id="PTHR47947:SF24">
    <property type="entry name" value="ISOFLAVONE 2'-HYDROXYLASE-LIKE"/>
    <property type="match status" value="1"/>
</dbReference>
<name>A0A6L2JZS0_TANCI</name>
<comment type="caution">
    <text evidence="10">The sequence shown here is derived from an EMBL/GenBank/DDBJ whole genome shotgun (WGS) entry which is preliminary data.</text>
</comment>
<dbReference type="Gene3D" id="1.10.630.10">
    <property type="entry name" value="Cytochrome P450"/>
    <property type="match status" value="3"/>
</dbReference>
<comment type="cofactor">
    <cofactor evidence="1 8">
        <name>heme</name>
        <dbReference type="ChEBI" id="CHEBI:30413"/>
    </cofactor>
</comment>
<reference evidence="10" key="1">
    <citation type="journal article" date="2019" name="Sci. Rep.">
        <title>Draft genome of Tanacetum cinerariifolium, the natural source of mosquito coil.</title>
        <authorList>
            <person name="Yamashiro T."/>
            <person name="Shiraishi A."/>
            <person name="Satake H."/>
            <person name="Nakayama K."/>
        </authorList>
    </citation>
    <scope>NUCLEOTIDE SEQUENCE</scope>
</reference>
<dbReference type="PANTHER" id="PTHR47947">
    <property type="entry name" value="CYTOCHROME P450 82C3-RELATED"/>
    <property type="match status" value="1"/>
</dbReference>
<evidence type="ECO:0000256" key="7">
    <source>
        <dbReference type="ARBA" id="ARBA00023033"/>
    </source>
</evidence>
<comment type="similarity">
    <text evidence="2 9">Belongs to the cytochrome P450 family.</text>
</comment>
<dbReference type="PROSITE" id="PS00086">
    <property type="entry name" value="CYTOCHROME_P450"/>
    <property type="match status" value="1"/>
</dbReference>
<keyword evidence="5 9" id="KW-0560">Oxidoreductase</keyword>
<dbReference type="AlphaFoldDB" id="A0A6L2JZS0"/>
<dbReference type="InterPro" id="IPR002401">
    <property type="entry name" value="Cyt_P450_E_grp-I"/>
</dbReference>
<dbReference type="EMBL" id="BKCJ010001583">
    <property type="protein sequence ID" value="GEU42543.1"/>
    <property type="molecule type" value="Genomic_DNA"/>
</dbReference>
<feature type="binding site" description="axial binding residue" evidence="8">
    <location>
        <position position="305"/>
    </location>
    <ligand>
        <name>heme</name>
        <dbReference type="ChEBI" id="CHEBI:30413"/>
    </ligand>
    <ligandPart>
        <name>Fe</name>
        <dbReference type="ChEBI" id="CHEBI:18248"/>
    </ligandPart>
</feature>
<keyword evidence="7 9" id="KW-0503">Monooxygenase</keyword>
<dbReference type="Pfam" id="PF00067">
    <property type="entry name" value="p450"/>
    <property type="match status" value="3"/>
</dbReference>
<protein>
    <submittedName>
        <fullName evidence="10">Cytochrome P450</fullName>
    </submittedName>
</protein>
<dbReference type="InterPro" id="IPR001128">
    <property type="entry name" value="Cyt_P450"/>
</dbReference>
<proteinExistence type="inferred from homology"/>